<dbReference type="EMBL" id="SDEE01000004">
    <property type="protein sequence ID" value="RXW25511.1"/>
    <property type="molecule type" value="Genomic_DNA"/>
</dbReference>
<feature type="region of interest" description="Disordered" evidence="1">
    <location>
        <begin position="125"/>
        <end position="161"/>
    </location>
</feature>
<evidence type="ECO:0000256" key="1">
    <source>
        <dbReference type="SAM" id="MobiDB-lite"/>
    </source>
</evidence>
<evidence type="ECO:0000313" key="3">
    <source>
        <dbReference type="Proteomes" id="UP000290288"/>
    </source>
</evidence>
<dbReference type="OrthoDB" id="3205748at2759"/>
<dbReference type="AlphaFoldDB" id="A0A4Q2DZQ9"/>
<protein>
    <submittedName>
        <fullName evidence="2">Uncharacterized protein</fullName>
    </submittedName>
</protein>
<feature type="compositionally biased region" description="Polar residues" evidence="1">
    <location>
        <begin position="33"/>
        <end position="48"/>
    </location>
</feature>
<accession>A0A4Q2DZQ9</accession>
<evidence type="ECO:0000313" key="2">
    <source>
        <dbReference type="EMBL" id="RXW25511.1"/>
    </source>
</evidence>
<sequence>MEDDEDDDEMEEVDIEEDPEPENFSAPVLDSFTGHTIGNPEPTTSSAPSFMAPPPPPIPPPIPPDIYHQRMRAHIQNIREFCDGLDYQLEFNDTRMLEVVEREGAAFLKLVEDCLQKEGRLVSVPSEHNVPAGDTLNPALSSTPGMPVIPPFSNGYGQQLE</sequence>
<gene>
    <name evidence="2" type="ORF">EST38_g360</name>
</gene>
<keyword evidence="3" id="KW-1185">Reference proteome</keyword>
<name>A0A4Q2DZQ9_9AGAR</name>
<feature type="compositionally biased region" description="Acidic residues" evidence="1">
    <location>
        <begin position="1"/>
        <end position="21"/>
    </location>
</feature>
<dbReference type="STRING" id="2316362.A0A4Q2DZQ9"/>
<reference evidence="2 3" key="1">
    <citation type="submission" date="2019-01" db="EMBL/GenBank/DDBJ databases">
        <title>Draft genome sequence of Psathyrella aberdarensis IHI B618.</title>
        <authorList>
            <person name="Buettner E."/>
            <person name="Kellner H."/>
        </authorList>
    </citation>
    <scope>NUCLEOTIDE SEQUENCE [LARGE SCALE GENOMIC DNA]</scope>
    <source>
        <strain evidence="2 3">IHI B618</strain>
    </source>
</reference>
<dbReference type="Proteomes" id="UP000290288">
    <property type="component" value="Unassembled WGS sequence"/>
</dbReference>
<proteinExistence type="predicted"/>
<organism evidence="2 3">
    <name type="scientific">Candolleomyces aberdarensis</name>
    <dbReference type="NCBI Taxonomy" id="2316362"/>
    <lineage>
        <taxon>Eukaryota</taxon>
        <taxon>Fungi</taxon>
        <taxon>Dikarya</taxon>
        <taxon>Basidiomycota</taxon>
        <taxon>Agaricomycotina</taxon>
        <taxon>Agaricomycetes</taxon>
        <taxon>Agaricomycetidae</taxon>
        <taxon>Agaricales</taxon>
        <taxon>Agaricineae</taxon>
        <taxon>Psathyrellaceae</taxon>
        <taxon>Candolleomyces</taxon>
    </lineage>
</organism>
<comment type="caution">
    <text evidence="2">The sequence shown here is derived from an EMBL/GenBank/DDBJ whole genome shotgun (WGS) entry which is preliminary data.</text>
</comment>
<feature type="compositionally biased region" description="Pro residues" evidence="1">
    <location>
        <begin position="51"/>
        <end position="64"/>
    </location>
</feature>
<feature type="region of interest" description="Disordered" evidence="1">
    <location>
        <begin position="1"/>
        <end position="65"/>
    </location>
</feature>